<evidence type="ECO:0000313" key="8">
    <source>
        <dbReference type="EMBL" id="SDQ20183.1"/>
    </source>
</evidence>
<comment type="subcellular location">
    <subcellularLocation>
        <location evidence="1">Cell membrane</location>
        <topology evidence="1">Multi-pass membrane protein</topology>
    </subcellularLocation>
</comment>
<keyword evidence="3" id="KW-1003">Cell membrane</keyword>
<dbReference type="GO" id="GO:0005886">
    <property type="term" value="C:plasma membrane"/>
    <property type="evidence" value="ECO:0007669"/>
    <property type="project" value="UniProtKB-SubCell"/>
</dbReference>
<dbReference type="RefSeq" id="WP_089976157.1">
    <property type="nucleotide sequence ID" value="NZ_CP084916.1"/>
</dbReference>
<dbReference type="Proteomes" id="UP000199481">
    <property type="component" value="Unassembled WGS sequence"/>
</dbReference>
<accession>A0A1H0YYC9</accession>
<dbReference type="EMBL" id="FNJW01000008">
    <property type="protein sequence ID" value="SDQ20183.1"/>
    <property type="molecule type" value="Genomic_DNA"/>
</dbReference>
<dbReference type="Pfam" id="PF02417">
    <property type="entry name" value="Chromate_transp"/>
    <property type="match status" value="1"/>
</dbReference>
<gene>
    <name evidence="8" type="ORF">SAMN04487752_1223</name>
</gene>
<evidence type="ECO:0000256" key="1">
    <source>
        <dbReference type="ARBA" id="ARBA00004651"/>
    </source>
</evidence>
<keyword evidence="9" id="KW-1185">Reference proteome</keyword>
<dbReference type="PANTHER" id="PTHR43663">
    <property type="entry name" value="CHROMATE TRANSPORT PROTEIN-RELATED"/>
    <property type="match status" value="1"/>
</dbReference>
<evidence type="ECO:0000256" key="2">
    <source>
        <dbReference type="ARBA" id="ARBA00005262"/>
    </source>
</evidence>
<comment type="similarity">
    <text evidence="2">Belongs to the chromate ion transporter (CHR) (TC 2.A.51) family.</text>
</comment>
<dbReference type="InterPro" id="IPR052518">
    <property type="entry name" value="CHR_Transporter"/>
</dbReference>
<feature type="transmembrane region" description="Helical" evidence="7">
    <location>
        <begin position="7"/>
        <end position="28"/>
    </location>
</feature>
<feature type="transmembrane region" description="Helical" evidence="7">
    <location>
        <begin position="113"/>
        <end position="135"/>
    </location>
</feature>
<dbReference type="PANTHER" id="PTHR43663:SF1">
    <property type="entry name" value="CHROMATE TRANSPORTER"/>
    <property type="match status" value="1"/>
</dbReference>
<organism evidence="8 9">
    <name type="scientific">Carnobacterium viridans</name>
    <dbReference type="NCBI Taxonomy" id="174587"/>
    <lineage>
        <taxon>Bacteria</taxon>
        <taxon>Bacillati</taxon>
        <taxon>Bacillota</taxon>
        <taxon>Bacilli</taxon>
        <taxon>Lactobacillales</taxon>
        <taxon>Carnobacteriaceae</taxon>
        <taxon>Carnobacterium</taxon>
    </lineage>
</organism>
<evidence type="ECO:0000256" key="4">
    <source>
        <dbReference type="ARBA" id="ARBA00022692"/>
    </source>
</evidence>
<feature type="transmembrane region" description="Helical" evidence="7">
    <location>
        <begin position="170"/>
        <end position="187"/>
    </location>
</feature>
<feature type="transmembrane region" description="Helical" evidence="7">
    <location>
        <begin position="77"/>
        <end position="101"/>
    </location>
</feature>
<reference evidence="9" key="1">
    <citation type="submission" date="2016-10" db="EMBL/GenBank/DDBJ databases">
        <authorList>
            <person name="Varghese N."/>
            <person name="Submissions S."/>
        </authorList>
    </citation>
    <scope>NUCLEOTIDE SEQUENCE [LARGE SCALE GENOMIC DNA]</scope>
    <source>
        <strain evidence="9">MPL-11</strain>
    </source>
</reference>
<dbReference type="GO" id="GO:0015109">
    <property type="term" value="F:chromate transmembrane transporter activity"/>
    <property type="evidence" value="ECO:0007669"/>
    <property type="project" value="InterPro"/>
</dbReference>
<dbReference type="OrthoDB" id="9027281at2"/>
<evidence type="ECO:0000256" key="3">
    <source>
        <dbReference type="ARBA" id="ARBA00022475"/>
    </source>
</evidence>
<dbReference type="InterPro" id="IPR003370">
    <property type="entry name" value="Chromate_transpt"/>
</dbReference>
<sequence length="189" mass="20288">MIYLQLFWSFFQVGALSFGGGYAALPLIQEQVVEQNNWLSSTEYIDIVTISQMTPGPIALNASTFVGTKVAGIPGSLIATLGCITPSVIIVLLLAVLYYKYKGLSLVQGVIKGLRPAVVALIASAGLSILLTALFNSEILPVKWAELDWISLILFGIGLTLLRKTKIGPIFIMLAAGLVRLMIYGVTTI</sequence>
<proteinExistence type="inferred from homology"/>
<evidence type="ECO:0000256" key="6">
    <source>
        <dbReference type="ARBA" id="ARBA00023136"/>
    </source>
</evidence>
<evidence type="ECO:0000256" key="7">
    <source>
        <dbReference type="SAM" id="Phobius"/>
    </source>
</evidence>
<dbReference type="AlphaFoldDB" id="A0A1H0YYC9"/>
<protein>
    <submittedName>
        <fullName evidence="8">Chromate transporter</fullName>
    </submittedName>
</protein>
<evidence type="ECO:0000313" key="9">
    <source>
        <dbReference type="Proteomes" id="UP000199481"/>
    </source>
</evidence>
<keyword evidence="4 7" id="KW-0812">Transmembrane</keyword>
<evidence type="ECO:0000256" key="5">
    <source>
        <dbReference type="ARBA" id="ARBA00022989"/>
    </source>
</evidence>
<feature type="transmembrane region" description="Helical" evidence="7">
    <location>
        <begin position="147"/>
        <end position="163"/>
    </location>
</feature>
<keyword evidence="6 7" id="KW-0472">Membrane</keyword>
<name>A0A1H0YYC9_9LACT</name>
<keyword evidence="5 7" id="KW-1133">Transmembrane helix</keyword>